<proteinExistence type="predicted"/>
<accession>A0A3B0R7E9</accession>
<evidence type="ECO:0000259" key="1">
    <source>
        <dbReference type="Pfam" id="PF20057"/>
    </source>
</evidence>
<dbReference type="Pfam" id="PF20057">
    <property type="entry name" value="DUF6456"/>
    <property type="match status" value="1"/>
</dbReference>
<feature type="domain" description="DUF6456" evidence="1">
    <location>
        <begin position="114"/>
        <end position="250"/>
    </location>
</feature>
<organism evidence="2">
    <name type="scientific">hydrothermal vent metagenome</name>
    <dbReference type="NCBI Taxonomy" id="652676"/>
    <lineage>
        <taxon>unclassified sequences</taxon>
        <taxon>metagenomes</taxon>
        <taxon>ecological metagenomes</taxon>
    </lineage>
</organism>
<sequence>MSGSDKRLARVLGKLLQHPQVLTVDGKGVYTGKTSGQAVIRLPAKLAGDAVSRGLLVADATGGLIVTDITKNWHCRVCRSDDVPDAFANRFAYQHWQLEEREIFDADGDMIIVQANVENSPLLSLFRQKDAAGQRFLSQSEFAAGEKFRQIYEQSTMGRMRAANWSSIRQSRSSMRGSFGGDGLHIRALDAKRQVMDALSAVGPVMDRLLFAFLVREQNLGRVERDLHWPKSSGRIILKIALARLANHYGL</sequence>
<name>A0A3B0R7E9_9ZZZZ</name>
<dbReference type="EMBL" id="UOEE01000064">
    <property type="protein sequence ID" value="VAV88412.1"/>
    <property type="molecule type" value="Genomic_DNA"/>
</dbReference>
<gene>
    <name evidence="2" type="ORF">MNBD_ALPHA06-256</name>
</gene>
<dbReference type="InterPro" id="IPR045599">
    <property type="entry name" value="DUF6456"/>
</dbReference>
<dbReference type="AlphaFoldDB" id="A0A3B0R7E9"/>
<reference evidence="2" key="1">
    <citation type="submission" date="2018-06" db="EMBL/GenBank/DDBJ databases">
        <authorList>
            <person name="Zhirakovskaya E."/>
        </authorList>
    </citation>
    <scope>NUCLEOTIDE SEQUENCE</scope>
</reference>
<protein>
    <recommendedName>
        <fullName evidence="1">DUF6456 domain-containing protein</fullName>
    </recommendedName>
</protein>
<evidence type="ECO:0000313" key="2">
    <source>
        <dbReference type="EMBL" id="VAV88412.1"/>
    </source>
</evidence>